<sequence length="103" mass="12384">MRDLTGYIRSRLTSEFYLNHKGDIENNLYYEDRNSHQLQTNKCREERRRSQRWKARMRNAILLHLEVFMSSTPTLSISHVQTFEQQCPLLKLYFEGDGCLLKD</sequence>
<keyword evidence="2" id="KW-1185">Reference proteome</keyword>
<protein>
    <submittedName>
        <fullName evidence="1">Uncharacterized protein</fullName>
    </submittedName>
</protein>
<reference evidence="1 2" key="1">
    <citation type="submission" date="2020-03" db="EMBL/GenBank/DDBJ databases">
        <title>Dissostichus mawsoni Genome sequencing and assembly.</title>
        <authorList>
            <person name="Park H."/>
        </authorList>
    </citation>
    <scope>NUCLEOTIDE SEQUENCE [LARGE SCALE GENOMIC DNA]</scope>
    <source>
        <strain evidence="1">DM0001</strain>
        <tissue evidence="1">Muscle</tissue>
    </source>
</reference>
<organism evidence="1 2">
    <name type="scientific">Dissostichus mawsoni</name>
    <name type="common">Antarctic cod</name>
    <dbReference type="NCBI Taxonomy" id="36200"/>
    <lineage>
        <taxon>Eukaryota</taxon>
        <taxon>Metazoa</taxon>
        <taxon>Chordata</taxon>
        <taxon>Craniata</taxon>
        <taxon>Vertebrata</taxon>
        <taxon>Euteleostomi</taxon>
        <taxon>Actinopterygii</taxon>
        <taxon>Neopterygii</taxon>
        <taxon>Teleostei</taxon>
        <taxon>Neoteleostei</taxon>
        <taxon>Acanthomorphata</taxon>
        <taxon>Eupercaria</taxon>
        <taxon>Perciformes</taxon>
        <taxon>Notothenioidei</taxon>
        <taxon>Nototheniidae</taxon>
        <taxon>Dissostichus</taxon>
    </lineage>
</organism>
<name>A0A7J5Y790_DISMA</name>
<comment type="caution">
    <text evidence="1">The sequence shown here is derived from an EMBL/GenBank/DDBJ whole genome shotgun (WGS) entry which is preliminary data.</text>
</comment>
<dbReference type="EMBL" id="JAAKFY010000016">
    <property type="protein sequence ID" value="KAF3844208.1"/>
    <property type="molecule type" value="Genomic_DNA"/>
</dbReference>
<evidence type="ECO:0000313" key="2">
    <source>
        <dbReference type="Proteomes" id="UP000518266"/>
    </source>
</evidence>
<proteinExistence type="predicted"/>
<accession>A0A7J5Y790</accession>
<evidence type="ECO:0000313" key="1">
    <source>
        <dbReference type="EMBL" id="KAF3844208.1"/>
    </source>
</evidence>
<dbReference type="AlphaFoldDB" id="A0A7J5Y790"/>
<dbReference type="Proteomes" id="UP000518266">
    <property type="component" value="Unassembled WGS sequence"/>
</dbReference>
<gene>
    <name evidence="1" type="ORF">F7725_013549</name>
</gene>